<accession>A0AAE3K6J5</accession>
<dbReference type="GO" id="GO:0016887">
    <property type="term" value="F:ATP hydrolysis activity"/>
    <property type="evidence" value="ECO:0007669"/>
    <property type="project" value="InterPro"/>
</dbReference>
<dbReference type="SMART" id="SM00382">
    <property type="entry name" value="AAA"/>
    <property type="match status" value="1"/>
</dbReference>
<feature type="domain" description="AAA+ ATPase" evidence="2">
    <location>
        <begin position="554"/>
        <end position="735"/>
    </location>
</feature>
<name>A0AAE3K6J5_9EURY</name>
<feature type="compositionally biased region" description="Acidic residues" evidence="1">
    <location>
        <begin position="884"/>
        <end position="896"/>
    </location>
</feature>
<dbReference type="CDD" id="cd00009">
    <property type="entry name" value="AAA"/>
    <property type="match status" value="1"/>
</dbReference>
<feature type="region of interest" description="Disordered" evidence="1">
    <location>
        <begin position="874"/>
        <end position="903"/>
    </location>
</feature>
<evidence type="ECO:0000313" key="3">
    <source>
        <dbReference type="EMBL" id="MCL9815006.1"/>
    </source>
</evidence>
<dbReference type="EMBL" id="JAKRVY010000011">
    <property type="protein sequence ID" value="MCL9815006.1"/>
    <property type="molecule type" value="Genomic_DNA"/>
</dbReference>
<comment type="caution">
    <text evidence="3">The sequence shown here is derived from an EMBL/GenBank/DDBJ whole genome shotgun (WGS) entry which is preliminary data.</text>
</comment>
<organism evidence="3 4">
    <name type="scientific">Natranaeroarchaeum aerophilus</name>
    <dbReference type="NCBI Taxonomy" id="2917711"/>
    <lineage>
        <taxon>Archaea</taxon>
        <taxon>Methanobacteriati</taxon>
        <taxon>Methanobacteriota</taxon>
        <taxon>Stenosarchaea group</taxon>
        <taxon>Halobacteria</taxon>
        <taxon>Halobacteriales</taxon>
        <taxon>Natronoarchaeaceae</taxon>
        <taxon>Natranaeroarchaeum</taxon>
    </lineage>
</organism>
<proteinExistence type="predicted"/>
<dbReference type="PANTHER" id="PTHR37291">
    <property type="entry name" value="5-METHYLCYTOSINE-SPECIFIC RESTRICTION ENZYME B"/>
    <property type="match status" value="1"/>
</dbReference>
<dbReference type="InterPro" id="IPR011704">
    <property type="entry name" value="ATPase_dyneun-rel_AAA"/>
</dbReference>
<evidence type="ECO:0000313" key="4">
    <source>
        <dbReference type="Proteomes" id="UP001202674"/>
    </source>
</evidence>
<gene>
    <name evidence="3" type="ORF">AArcSt11_15225</name>
</gene>
<dbReference type="RefSeq" id="WP_250598340.1">
    <property type="nucleotide sequence ID" value="NZ_JAKRVY010000011.1"/>
</dbReference>
<dbReference type="Gene3D" id="3.40.50.300">
    <property type="entry name" value="P-loop containing nucleotide triphosphate hydrolases"/>
    <property type="match status" value="1"/>
</dbReference>
<dbReference type="PANTHER" id="PTHR37291:SF1">
    <property type="entry name" value="TYPE IV METHYL-DIRECTED RESTRICTION ENZYME ECOKMCRB SUBUNIT"/>
    <property type="match status" value="1"/>
</dbReference>
<dbReference type="InterPro" id="IPR052934">
    <property type="entry name" value="Methyl-DNA_Rec/Restrict_Enz"/>
</dbReference>
<reference evidence="3 4" key="1">
    <citation type="journal article" date="2022" name="Syst. Appl. Microbiol.">
        <title>Natronocalculus amylovorans gen. nov., sp. nov., and Natranaeroarchaeum aerophilus sp. nov., dominant culturable amylolytic natronoarchaea from hypersaline soda lakes in southwestern Siberia.</title>
        <authorList>
            <person name="Sorokin D.Y."/>
            <person name="Elcheninov A.G."/>
            <person name="Khizhniak T.V."/>
            <person name="Koenen M."/>
            <person name="Bale N.J."/>
            <person name="Damste J.S.S."/>
            <person name="Kublanov I.V."/>
        </authorList>
    </citation>
    <scope>NUCLEOTIDE SEQUENCE [LARGE SCALE GENOMIC DNA]</scope>
    <source>
        <strain evidence="3 4">AArc-St1-1</strain>
    </source>
</reference>
<sequence>MTEAYFVHTNRQHHNPIDFGRLFEDVSVAATFADKSEYGEQLQPLNEGDRVLMYDQPSGTYVGVGTVSEPWSGEGVTDPKKKVAPDDDVEEFHVGIDWEHWRHPTNGYNRAKVNRILGYDEAYAPPQSVMPIINPDEQAIERVYSIISDGGEIPTILTSDKREVLEEWREVAENHIAGEEFDFENHDRTKDIRERADAFIDDPTSERFKSMWDRMHAAIQRGNAENILSKWDNSIKELADLIKEIRDANQYNEQWESELGGKTTVRELFGNLHIEEYPIINAATESGLAFFDYDQPDSYAEGVEEFEDFLETYEQVVGHATAEADHGLEVQIRLEVDQLFNVIDKVDESSIENESSDAAIRLYRAVLDAKTDSGAEGGDGSTTTIQDLAGTDANSFWVNQGNQAEIRDEYLRAKVDNEWHHELERVAEGDVIFHNFDDELIGYSIATGHHETYSLRDQKYQRIAVDFHWFNEPLPVDSELKETLGQDKYRTEKYYPINSNDHLAQAYLADLSDAATNFLLSQVDIDVEQGTSTDATELPSKPNSAEEIKRQLVQNKQVILYGPPGTGKTFDAKRFAKRWVHKKTKREPAGKQIRSVTFHPSFSYEDFIEGLTADATESGSVSYDVEDGVLKHVAEDANDALEATPAGEREPPFVLIIDEINRGNLAQIFGEVITLLEADKRGSFEVELAHSGDSFTLPPNLYIIGTMNTADQSISLVDTALRRRFRFIDFPPNLDVVFEQYDTIDVGMEPEELLTAPTGVISDRDRLLAASILAIGELNERILDAAQLGKGKQLGHTYLLEHDSKAAVVDAWRFDILPQLEEYYFGQLDRLRENLLDGTGETLFDWNTERIQSFNANDLYTALCTLGGIENPVDLSGQERESPVESDSDSADDTWGEGERTTEAFRDRVSSTLDPANAEKISQLVDGADDIANLDPGDGDYASLMLKADSVNPSVGVIQIEEDGTIGFRWNWVVSNDNSEVSPTFIDDAATVFESVSGYHHEWDPEDGENGDFESPELNVQDLAQSDIDDLIESLREFVNRANEQ</sequence>
<dbReference type="SUPFAM" id="SSF52540">
    <property type="entry name" value="P-loop containing nucleoside triphosphate hydrolases"/>
    <property type="match status" value="1"/>
</dbReference>
<dbReference type="Pfam" id="PF07728">
    <property type="entry name" value="AAA_5"/>
    <property type="match status" value="1"/>
</dbReference>
<evidence type="ECO:0000256" key="1">
    <source>
        <dbReference type="SAM" id="MobiDB-lite"/>
    </source>
</evidence>
<dbReference type="Proteomes" id="UP001202674">
    <property type="component" value="Unassembled WGS sequence"/>
</dbReference>
<dbReference type="AlphaFoldDB" id="A0AAE3K6J5"/>
<protein>
    <submittedName>
        <fullName evidence="3">AAA family ATPase</fullName>
    </submittedName>
</protein>
<evidence type="ECO:0000259" key="2">
    <source>
        <dbReference type="SMART" id="SM00382"/>
    </source>
</evidence>
<dbReference type="InterPro" id="IPR003593">
    <property type="entry name" value="AAA+_ATPase"/>
</dbReference>
<dbReference type="InterPro" id="IPR027417">
    <property type="entry name" value="P-loop_NTPase"/>
</dbReference>
<dbReference type="GO" id="GO:0005524">
    <property type="term" value="F:ATP binding"/>
    <property type="evidence" value="ECO:0007669"/>
    <property type="project" value="InterPro"/>
</dbReference>
<keyword evidence="4" id="KW-1185">Reference proteome</keyword>